<feature type="transmembrane region" description="Helical" evidence="1">
    <location>
        <begin position="62"/>
        <end position="83"/>
    </location>
</feature>
<proteinExistence type="predicted"/>
<feature type="transmembrane region" description="Helical" evidence="1">
    <location>
        <begin position="623"/>
        <end position="648"/>
    </location>
</feature>
<dbReference type="OrthoDB" id="392749at2759"/>
<feature type="transmembrane region" description="Helical" evidence="1">
    <location>
        <begin position="140"/>
        <end position="164"/>
    </location>
</feature>
<feature type="transmembrane region" description="Helical" evidence="1">
    <location>
        <begin position="744"/>
        <end position="766"/>
    </location>
</feature>
<gene>
    <name evidence="2" type="ORF">PVVCY_0301460</name>
</gene>
<dbReference type="KEGG" id="pvv:PVVCY_0301460"/>
<dbReference type="RefSeq" id="XP_037490115.1">
    <property type="nucleotide sequence ID" value="XM_037634892.1"/>
</dbReference>
<name>A0A449BN61_PLAVN</name>
<keyword evidence="1" id="KW-1133">Transmembrane helix</keyword>
<feature type="transmembrane region" description="Helical" evidence="1">
    <location>
        <begin position="209"/>
        <end position="229"/>
    </location>
</feature>
<feature type="transmembrane region" description="Helical" evidence="1">
    <location>
        <begin position="33"/>
        <end position="50"/>
    </location>
</feature>
<dbReference type="AlphaFoldDB" id="A0A449BN61"/>
<evidence type="ECO:0000313" key="2">
    <source>
        <dbReference type="EMBL" id="VEV54874.1"/>
    </source>
</evidence>
<feature type="transmembrane region" description="Helical" evidence="1">
    <location>
        <begin position="715"/>
        <end position="738"/>
    </location>
</feature>
<organism evidence="2 3">
    <name type="scientific">Plasmodium vinckei vinckei</name>
    <dbReference type="NCBI Taxonomy" id="54757"/>
    <lineage>
        <taxon>Eukaryota</taxon>
        <taxon>Sar</taxon>
        <taxon>Alveolata</taxon>
        <taxon>Apicomplexa</taxon>
        <taxon>Aconoidasida</taxon>
        <taxon>Haemosporida</taxon>
        <taxon>Plasmodiidae</taxon>
        <taxon>Plasmodium</taxon>
        <taxon>Plasmodium (Vinckeia)</taxon>
    </lineage>
</organism>
<feature type="transmembrane region" description="Helical" evidence="1">
    <location>
        <begin position="582"/>
        <end position="603"/>
    </location>
</feature>
<feature type="transmembrane region" description="Helical" evidence="1">
    <location>
        <begin position="103"/>
        <end position="128"/>
    </location>
</feature>
<evidence type="ECO:0000313" key="3">
    <source>
        <dbReference type="Proteomes" id="UP000290582"/>
    </source>
</evidence>
<keyword evidence="1" id="KW-0472">Membrane</keyword>
<dbReference type="Proteomes" id="UP000290582">
    <property type="component" value="Chromosome PVVCY_03"/>
</dbReference>
<feature type="transmembrane region" description="Helical" evidence="1">
    <location>
        <begin position="553"/>
        <end position="575"/>
    </location>
</feature>
<dbReference type="GeneID" id="19962924"/>
<dbReference type="EMBL" id="LR215059">
    <property type="protein sequence ID" value="VEV54874.1"/>
    <property type="molecule type" value="Genomic_DNA"/>
</dbReference>
<protein>
    <submittedName>
        <fullName evidence="2">Uncharacterized protein</fullName>
    </submittedName>
</protein>
<reference evidence="2 3" key="1">
    <citation type="submission" date="2019-01" db="EMBL/GenBank/DDBJ databases">
        <authorList>
            <person name="Ramaprasad A."/>
        </authorList>
    </citation>
    <scope>NUCLEOTIDE SEQUENCE [LARGE SCALE GENOMIC DNA]</scope>
</reference>
<sequence>MKFAGIFLKLLVIVVIIIQETWLSSCIMLNKIFLWILDSTIIITISYFLFRSINNIQIYTIYVYSIVTKITIIYFVSFPKYIMNKNHEDILTISYYDIFSNKIFLLSTCILLLILVYVFLFYIINFSFLNIHNINSENAIFFVIIVQVTIDIIDISYFFCSSYFNFFLYYFRLKEECYLFTQFDLFLHTSLSTQNIIQFYSNTLNVYEIMFIVYGVFISLNIFLHAYSLPSYSNETIIQKKGGVISNTVRNHQNYCMNNPEVYFIHFSPLNNNPHYNLNKYLSQKFFHSNSLEGREIENIQKSEIFFSFQKNNTKLSQNNKFQLNVGGDAESCLKYISIFRLLFTDIPFLVARLFNLFLFSDGSIYRNSKYYKQNANGIKAVDTRKRHEKSKTNLYRFKGKESEDNNEEIEIEQIKHNFERNKSASLLISSITSKRKIIKKEGSNDKVNIYKINEANYNRPTNIIYDKIQKYYYFLYIKYNGINLKKYISCYVDDIKTNSIKNIFLFIFFIFLIAIKITIIAIIFAFNLDDQLKKSLYQITHFHNIQNIELSLMLQIIFIIISVYAISVFLVYFFTYSLFEAIFMFILSISNLLSYSFVLFLLSFSPPSYDIFVYFTANKDILLILFVFIYEIHLFLSDSYMFIYMLLGGEYITYKYRIESNDQNNSKQNEEASVSISVISFMVVKIIKYMKAPILLNRIIIGNNFIKNTRLDNFLFFSHTKEIIIKLIIYFFCFFMYEKNDYINFYFLVALFSINIFISLLYLILSKIYRNAAMKSIIAQSIFSNINRGMYMFLTLLYSFFILSTYFISFFSFFSFSGQIKETTMSHELDNLYTKYSYDHLIMFNNSLNYF</sequence>
<feature type="transmembrane region" description="Helical" evidence="1">
    <location>
        <begin position="792"/>
        <end position="817"/>
    </location>
</feature>
<feature type="transmembrane region" description="Helical" evidence="1">
    <location>
        <begin position="504"/>
        <end position="527"/>
    </location>
</feature>
<evidence type="ECO:0000256" key="1">
    <source>
        <dbReference type="SAM" id="Phobius"/>
    </source>
</evidence>
<keyword evidence="1" id="KW-0812">Transmembrane</keyword>
<accession>A0A449BN61</accession>
<dbReference type="VEuPathDB" id="PlasmoDB:PVVCY_0301460"/>